<name>A0P1X1_ROSAI</name>
<dbReference type="InterPro" id="IPR016040">
    <property type="entry name" value="NAD(P)-bd_dom"/>
</dbReference>
<dbReference type="OrthoDB" id="7352262at2"/>
<dbReference type="AlphaFoldDB" id="A0P1X1"/>
<proteinExistence type="predicted"/>
<dbReference type="PANTHER" id="PTHR43162:SF1">
    <property type="entry name" value="PRESTALK A DIFFERENTIATION PROTEIN A"/>
    <property type="match status" value="1"/>
</dbReference>
<evidence type="ECO:0000259" key="1">
    <source>
        <dbReference type="Pfam" id="PF13460"/>
    </source>
</evidence>
<dbReference type="Proteomes" id="UP000004848">
    <property type="component" value="Unassembled WGS sequence"/>
</dbReference>
<dbReference type="InterPro" id="IPR036291">
    <property type="entry name" value="NAD(P)-bd_dom_sf"/>
</dbReference>
<organism evidence="2 3">
    <name type="scientific">Roseibium aggregatum (strain ATCC 25650 / DSM 13394 / JCM 20685 / NBRC 16684 / NCIMB 2208 / IAM 12614 / B1)</name>
    <name type="common">Stappia aggregata</name>
    <dbReference type="NCBI Taxonomy" id="384765"/>
    <lineage>
        <taxon>Bacteria</taxon>
        <taxon>Pseudomonadati</taxon>
        <taxon>Pseudomonadota</taxon>
        <taxon>Alphaproteobacteria</taxon>
        <taxon>Hyphomicrobiales</taxon>
        <taxon>Stappiaceae</taxon>
        <taxon>Roseibium</taxon>
    </lineage>
</organism>
<dbReference type="PANTHER" id="PTHR43162">
    <property type="match status" value="1"/>
</dbReference>
<dbReference type="Pfam" id="PF13460">
    <property type="entry name" value="NAD_binding_10"/>
    <property type="match status" value="1"/>
</dbReference>
<evidence type="ECO:0000313" key="2">
    <source>
        <dbReference type="EMBL" id="EAV41047.1"/>
    </source>
</evidence>
<dbReference type="Gene3D" id="3.90.25.10">
    <property type="entry name" value="UDP-galactose 4-epimerase, domain 1"/>
    <property type="match status" value="1"/>
</dbReference>
<dbReference type="RefSeq" id="WP_006939229.1">
    <property type="nucleotide sequence ID" value="NZ_AAUW01000024.1"/>
</dbReference>
<reference evidence="2 3" key="1">
    <citation type="submission" date="2006-05" db="EMBL/GenBank/DDBJ databases">
        <authorList>
            <person name="King G."/>
            <person name="Ferriera S."/>
            <person name="Johnson J."/>
            <person name="Kravitz S."/>
            <person name="Beeson K."/>
            <person name="Sutton G."/>
            <person name="Rogers Y.-H."/>
            <person name="Friedman R."/>
            <person name="Frazier M."/>
            <person name="Venter J.C."/>
        </authorList>
    </citation>
    <scope>NUCLEOTIDE SEQUENCE [LARGE SCALE GENOMIC DNA]</scope>
    <source>
        <strain evidence="3">ATCC 25650 / DSM 13394 / JCM 20685 / NBRC 16684 / NCIMB 2208 / IAM 12614 / B1</strain>
    </source>
</reference>
<dbReference type="SUPFAM" id="SSF51735">
    <property type="entry name" value="NAD(P)-binding Rossmann-fold domains"/>
    <property type="match status" value="1"/>
</dbReference>
<dbReference type="InterPro" id="IPR051604">
    <property type="entry name" value="Ergot_Alk_Oxidoreductase"/>
</dbReference>
<dbReference type="EMBL" id="AAUW01000024">
    <property type="protein sequence ID" value="EAV41047.1"/>
    <property type="molecule type" value="Genomic_DNA"/>
</dbReference>
<accession>A0P1X1</accession>
<comment type="caution">
    <text evidence="2">The sequence shown here is derived from an EMBL/GenBank/DDBJ whole genome shotgun (WGS) entry which is preliminary data.</text>
</comment>
<feature type="domain" description="NAD(P)-binding" evidence="1">
    <location>
        <begin position="8"/>
        <end position="190"/>
    </location>
</feature>
<dbReference type="CDD" id="cd05231">
    <property type="entry name" value="NmrA_TMR_like_1_SDR_a"/>
    <property type="match status" value="1"/>
</dbReference>
<evidence type="ECO:0000313" key="3">
    <source>
        <dbReference type="Proteomes" id="UP000004848"/>
    </source>
</evidence>
<dbReference type="eggNOG" id="COG0702">
    <property type="taxonomic scope" value="Bacteria"/>
</dbReference>
<protein>
    <recommendedName>
        <fullName evidence="1">NAD(P)-binding domain-containing protein</fullName>
    </recommendedName>
</protein>
<sequence length="293" mass="31607">MILVTTPTGDIGSRVLTKLLEAKEDVRVITRDSSKLSDDVKGAVDVVVGSHADEAVICSALYGVDAVFWLPPGSPTDTNAHAGYVEFSEAFVRALPASCVKNVVGVSALGRGWEKPAGLVSASLAMDEAIANTGVAYRALACASLMDNQLRQLEPIREAGTFYAPHPSDLKLPHVAKSDVADVAVGLLTSRDWQGFEDVSLLGPEDITFEEMGRVMSNVLGREITFQSMPIEQFEGTMQSIGTSEGMVRDYANMMIAKNEGMDHMLPDAPRTNTPTTFRQWCENELKPALVDT</sequence>
<gene>
    <name evidence="2" type="ORF">SIAM614_29996</name>
</gene>
<dbReference type="Gene3D" id="3.40.50.720">
    <property type="entry name" value="NAD(P)-binding Rossmann-like Domain"/>
    <property type="match status" value="1"/>
</dbReference>
<dbReference type="GeneID" id="68849429"/>